<keyword evidence="7 11" id="KW-0472">Membrane</keyword>
<dbReference type="AlphaFoldDB" id="A0A8K0HM59"/>
<evidence type="ECO:0000256" key="8">
    <source>
        <dbReference type="ARBA" id="ARBA00023180"/>
    </source>
</evidence>
<keyword evidence="4" id="KW-0449">Lipoprotein</keyword>
<dbReference type="SMART" id="SM00554">
    <property type="entry name" value="FAS1"/>
    <property type="match status" value="1"/>
</dbReference>
<keyword evidence="6" id="KW-0654">Proteoglycan</keyword>
<name>A0A8K0HM59_9ROSA</name>
<comment type="subcellular location">
    <subcellularLocation>
        <location evidence="1">Cell membrane</location>
        <topology evidence="1">Lipid-anchor</topology>
        <topology evidence="1">GPI-anchor</topology>
    </subcellularLocation>
</comment>
<evidence type="ECO:0000256" key="12">
    <source>
        <dbReference type="SAM" id="SignalP"/>
    </source>
</evidence>
<protein>
    <recommendedName>
        <fullName evidence="13">FAS1 domain-containing protein</fullName>
    </recommendedName>
</protein>
<evidence type="ECO:0000256" key="2">
    <source>
        <dbReference type="ARBA" id="ARBA00007843"/>
    </source>
</evidence>
<organism evidence="14 15">
    <name type="scientific">Rhamnella rubrinervis</name>
    <dbReference type="NCBI Taxonomy" id="2594499"/>
    <lineage>
        <taxon>Eukaryota</taxon>
        <taxon>Viridiplantae</taxon>
        <taxon>Streptophyta</taxon>
        <taxon>Embryophyta</taxon>
        <taxon>Tracheophyta</taxon>
        <taxon>Spermatophyta</taxon>
        <taxon>Magnoliopsida</taxon>
        <taxon>eudicotyledons</taxon>
        <taxon>Gunneridae</taxon>
        <taxon>Pentapetalae</taxon>
        <taxon>rosids</taxon>
        <taxon>fabids</taxon>
        <taxon>Rosales</taxon>
        <taxon>Rhamnaceae</taxon>
        <taxon>rhamnoid group</taxon>
        <taxon>Rhamneae</taxon>
        <taxon>Rhamnella</taxon>
    </lineage>
</organism>
<evidence type="ECO:0000256" key="3">
    <source>
        <dbReference type="ARBA" id="ARBA00022475"/>
    </source>
</evidence>
<sequence length="313" mass="32856">MTMKLPLISLPILLIFFYHCTTTIVALSPAESPSEAQAPSKAKPPSKAKAPSKALPQPPAQTPVDQPLVQAPSLEPLVPAPPPKAPAPAGPNVEKILEKAGVFSVFVRLLRSTQVINQIENQLNNSNALTILAPTNAAFSGLKSGTLNSLNAEQKVQLLQFHLLPSYISIANFQTVSNPVRTQASDTYDYPLNITTTGNSVNISTGLVNTSISGTVYSDNLLAIYRIDRVLLPLGIFAPRPKPPAPSPAPVKKPKSLESSSSSSSNDEDTPPVAALDNLSGGFSLAGNGMASIGVAVVAAVVLVLGQSEIFIW</sequence>
<feature type="domain" description="FAS1" evidence="13">
    <location>
        <begin position="90"/>
        <end position="231"/>
    </location>
</feature>
<dbReference type="Gene3D" id="2.30.180.10">
    <property type="entry name" value="FAS1 domain"/>
    <property type="match status" value="1"/>
</dbReference>
<dbReference type="InterPro" id="IPR045003">
    <property type="entry name" value="FLA_A"/>
</dbReference>
<feature type="transmembrane region" description="Helical" evidence="11">
    <location>
        <begin position="285"/>
        <end position="306"/>
    </location>
</feature>
<feature type="region of interest" description="Disordered" evidence="10">
    <location>
        <begin position="34"/>
        <end position="66"/>
    </location>
</feature>
<evidence type="ECO:0000256" key="4">
    <source>
        <dbReference type="ARBA" id="ARBA00022622"/>
    </source>
</evidence>
<evidence type="ECO:0000256" key="9">
    <source>
        <dbReference type="ARBA" id="ARBA00024686"/>
    </source>
</evidence>
<gene>
    <name evidence="14" type="ORF">FNV43_RR05469</name>
</gene>
<evidence type="ECO:0000313" key="14">
    <source>
        <dbReference type="EMBL" id="KAF3455021.1"/>
    </source>
</evidence>
<keyword evidence="8" id="KW-0325">Glycoprotein</keyword>
<feature type="region of interest" description="Disordered" evidence="10">
    <location>
        <begin position="243"/>
        <end position="273"/>
    </location>
</feature>
<feature type="chain" id="PRO_5035428531" description="FAS1 domain-containing protein" evidence="12">
    <location>
        <begin position="23"/>
        <end position="313"/>
    </location>
</feature>
<evidence type="ECO:0000256" key="10">
    <source>
        <dbReference type="SAM" id="MobiDB-lite"/>
    </source>
</evidence>
<dbReference type="GO" id="GO:0005886">
    <property type="term" value="C:plasma membrane"/>
    <property type="evidence" value="ECO:0007669"/>
    <property type="project" value="UniProtKB-SubCell"/>
</dbReference>
<comment type="function">
    <text evidence="9">May be a cell surface adhesion protein.</text>
</comment>
<evidence type="ECO:0000256" key="7">
    <source>
        <dbReference type="ARBA" id="ARBA00023136"/>
    </source>
</evidence>
<proteinExistence type="inferred from homology"/>
<keyword evidence="3" id="KW-1003">Cell membrane</keyword>
<dbReference type="InterPro" id="IPR036378">
    <property type="entry name" value="FAS1_dom_sf"/>
</dbReference>
<evidence type="ECO:0000313" key="15">
    <source>
        <dbReference type="Proteomes" id="UP000796880"/>
    </source>
</evidence>
<comment type="caution">
    <text evidence="14">The sequence shown here is derived from an EMBL/GenBank/DDBJ whole genome shotgun (WGS) entry which is preliminary data.</text>
</comment>
<evidence type="ECO:0000256" key="1">
    <source>
        <dbReference type="ARBA" id="ARBA00004609"/>
    </source>
</evidence>
<accession>A0A8K0HM59</accession>
<evidence type="ECO:0000256" key="11">
    <source>
        <dbReference type="SAM" id="Phobius"/>
    </source>
</evidence>
<feature type="compositionally biased region" description="Low complexity" evidence="10">
    <location>
        <begin position="34"/>
        <end position="55"/>
    </location>
</feature>
<dbReference type="InterPro" id="IPR000782">
    <property type="entry name" value="FAS1_domain"/>
</dbReference>
<comment type="similarity">
    <text evidence="2">Belongs to the fasciclin-like AGP family.</text>
</comment>
<dbReference type="PROSITE" id="PS50213">
    <property type="entry name" value="FAS1"/>
    <property type="match status" value="1"/>
</dbReference>
<dbReference type="GO" id="GO:0098552">
    <property type="term" value="C:side of membrane"/>
    <property type="evidence" value="ECO:0007669"/>
    <property type="project" value="UniProtKB-KW"/>
</dbReference>
<evidence type="ECO:0000256" key="5">
    <source>
        <dbReference type="ARBA" id="ARBA00022729"/>
    </source>
</evidence>
<dbReference type="EMBL" id="VOIH02000002">
    <property type="protein sequence ID" value="KAF3455021.1"/>
    <property type="molecule type" value="Genomic_DNA"/>
</dbReference>
<dbReference type="PANTHER" id="PTHR32077">
    <property type="entry name" value="FASCICLIN-LIKE ARABINOGALACTAN PROTEIN"/>
    <property type="match status" value="1"/>
</dbReference>
<evidence type="ECO:0000259" key="13">
    <source>
        <dbReference type="PROSITE" id="PS50213"/>
    </source>
</evidence>
<feature type="signal peptide" evidence="12">
    <location>
        <begin position="1"/>
        <end position="22"/>
    </location>
</feature>
<dbReference type="OrthoDB" id="286301at2759"/>
<dbReference type="Proteomes" id="UP000796880">
    <property type="component" value="Unassembled WGS sequence"/>
</dbReference>
<dbReference type="FunFam" id="2.30.180.10:FF:000006">
    <property type="entry name" value="Fasciclin-like arabinogalactan protein 11"/>
    <property type="match status" value="1"/>
</dbReference>
<keyword evidence="5 12" id="KW-0732">Signal</keyword>
<dbReference type="PANTHER" id="PTHR32077:SF59">
    <property type="entry name" value="FASCICLIN-LIKE ARABINOGALACTAN PROTEIN 12"/>
    <property type="match status" value="1"/>
</dbReference>
<reference evidence="14" key="1">
    <citation type="submission" date="2020-03" db="EMBL/GenBank/DDBJ databases">
        <title>A high-quality chromosome-level genome assembly of a woody plant with both climbing and erect habits, Rhamnella rubrinervis.</title>
        <authorList>
            <person name="Lu Z."/>
            <person name="Yang Y."/>
            <person name="Zhu X."/>
            <person name="Sun Y."/>
        </authorList>
    </citation>
    <scope>NUCLEOTIDE SEQUENCE</scope>
    <source>
        <strain evidence="14">BYM</strain>
        <tissue evidence="14">Leaf</tissue>
    </source>
</reference>
<dbReference type="Pfam" id="PF02469">
    <property type="entry name" value="Fasciclin"/>
    <property type="match status" value="1"/>
</dbReference>
<keyword evidence="15" id="KW-1185">Reference proteome</keyword>
<keyword evidence="11" id="KW-1133">Transmembrane helix</keyword>
<keyword evidence="11" id="KW-0812">Transmembrane</keyword>
<dbReference type="SUPFAM" id="SSF82153">
    <property type="entry name" value="FAS1 domain"/>
    <property type="match status" value="1"/>
</dbReference>
<evidence type="ECO:0000256" key="6">
    <source>
        <dbReference type="ARBA" id="ARBA00022974"/>
    </source>
</evidence>
<keyword evidence="4" id="KW-0336">GPI-anchor</keyword>
<dbReference type="GO" id="GO:0009834">
    <property type="term" value="P:plant-type secondary cell wall biogenesis"/>
    <property type="evidence" value="ECO:0007669"/>
    <property type="project" value="UniProtKB-ARBA"/>
</dbReference>